<dbReference type="EMBL" id="JACGWM010000512">
    <property type="protein sequence ID" value="KAL0302726.1"/>
    <property type="molecule type" value="Genomic_DNA"/>
</dbReference>
<proteinExistence type="predicted"/>
<evidence type="ECO:0008006" key="2">
    <source>
        <dbReference type="Google" id="ProtNLM"/>
    </source>
</evidence>
<dbReference type="InterPro" id="IPR040256">
    <property type="entry name" value="At4g02000-like"/>
</dbReference>
<evidence type="ECO:0000313" key="1">
    <source>
        <dbReference type="EMBL" id="KAL0302726.1"/>
    </source>
</evidence>
<dbReference type="AlphaFoldDB" id="A0AAW2K9H6"/>
<name>A0AAW2K9H6_9LAMI</name>
<dbReference type="PANTHER" id="PTHR31286:SF180">
    <property type="entry name" value="OS10G0362600 PROTEIN"/>
    <property type="match status" value="1"/>
</dbReference>
<reference evidence="1" key="2">
    <citation type="journal article" date="2024" name="Plant">
        <title>Genomic evolution and insights into agronomic trait innovations of Sesamum species.</title>
        <authorList>
            <person name="Miao H."/>
            <person name="Wang L."/>
            <person name="Qu L."/>
            <person name="Liu H."/>
            <person name="Sun Y."/>
            <person name="Le M."/>
            <person name="Wang Q."/>
            <person name="Wei S."/>
            <person name="Zheng Y."/>
            <person name="Lin W."/>
            <person name="Duan Y."/>
            <person name="Cao H."/>
            <person name="Xiong S."/>
            <person name="Wang X."/>
            <person name="Wei L."/>
            <person name="Li C."/>
            <person name="Ma Q."/>
            <person name="Ju M."/>
            <person name="Zhao R."/>
            <person name="Li G."/>
            <person name="Mu C."/>
            <person name="Tian Q."/>
            <person name="Mei H."/>
            <person name="Zhang T."/>
            <person name="Gao T."/>
            <person name="Zhang H."/>
        </authorList>
    </citation>
    <scope>NUCLEOTIDE SEQUENCE</scope>
    <source>
        <tissue evidence="1">Leaf</tissue>
    </source>
</reference>
<comment type="caution">
    <text evidence="1">The sequence shown here is derived from an EMBL/GenBank/DDBJ whole genome shotgun (WGS) entry which is preliminary data.</text>
</comment>
<reference evidence="1" key="1">
    <citation type="submission" date="2020-06" db="EMBL/GenBank/DDBJ databases">
        <authorList>
            <person name="Li T."/>
            <person name="Hu X."/>
            <person name="Zhang T."/>
            <person name="Song X."/>
            <person name="Zhang H."/>
            <person name="Dai N."/>
            <person name="Sheng W."/>
            <person name="Hou X."/>
            <person name="Wei L."/>
        </authorList>
    </citation>
    <scope>NUCLEOTIDE SEQUENCE</scope>
    <source>
        <strain evidence="1">KEN8</strain>
        <tissue evidence="1">Leaf</tissue>
    </source>
</reference>
<dbReference type="PANTHER" id="PTHR31286">
    <property type="entry name" value="GLYCINE-RICH CELL WALL STRUCTURAL PROTEIN 1.8-LIKE"/>
    <property type="match status" value="1"/>
</dbReference>
<sequence length="251" mass="28683">MVLYSCWLLSGKETVLSPIRKFARTNWKGLQHVSASSSGFFFFDSTVGWPWKMLLKGALGCSKVSPLFFSPGSRACPCDGKKHTQIPVWIRLKHLPMEYWTDEGLSTVASGVGTPLYADGITKACSRLDYARVCVMLNFDSELPKHLVVISPVLRNGKEDPKRIDVEYEWLPQRCKIVVLWGMWLLLVRPLLRGIQHRRFQYLSKNRVLNRTLLGLNRALDRKWPLSLFLAAGHLALTRARILFFIILIVL</sequence>
<protein>
    <recommendedName>
        <fullName evidence="2">DUF4283 domain-containing protein</fullName>
    </recommendedName>
</protein>
<gene>
    <name evidence="1" type="ORF">Scaly_3022900</name>
</gene>
<accession>A0AAW2K9H6</accession>
<organism evidence="1">
    <name type="scientific">Sesamum calycinum</name>
    <dbReference type="NCBI Taxonomy" id="2727403"/>
    <lineage>
        <taxon>Eukaryota</taxon>
        <taxon>Viridiplantae</taxon>
        <taxon>Streptophyta</taxon>
        <taxon>Embryophyta</taxon>
        <taxon>Tracheophyta</taxon>
        <taxon>Spermatophyta</taxon>
        <taxon>Magnoliopsida</taxon>
        <taxon>eudicotyledons</taxon>
        <taxon>Gunneridae</taxon>
        <taxon>Pentapetalae</taxon>
        <taxon>asterids</taxon>
        <taxon>lamiids</taxon>
        <taxon>Lamiales</taxon>
        <taxon>Pedaliaceae</taxon>
        <taxon>Sesamum</taxon>
    </lineage>
</organism>